<dbReference type="CDD" id="cd16321">
    <property type="entry name" value="MraZ_C"/>
    <property type="match status" value="1"/>
</dbReference>
<dbReference type="InterPro" id="IPR037914">
    <property type="entry name" value="SpoVT-AbrB_sf"/>
</dbReference>
<evidence type="ECO:0000256" key="3">
    <source>
        <dbReference type="ARBA" id="ARBA00022737"/>
    </source>
</evidence>
<organism evidence="9 10">
    <name type="scientific">Fibrobacter succinogenes</name>
    <name type="common">Bacteroides succinogenes</name>
    <dbReference type="NCBI Taxonomy" id="833"/>
    <lineage>
        <taxon>Bacteria</taxon>
        <taxon>Pseudomonadati</taxon>
        <taxon>Fibrobacterota</taxon>
        <taxon>Fibrobacteria</taxon>
        <taxon>Fibrobacterales</taxon>
        <taxon>Fibrobacteraceae</taxon>
        <taxon>Fibrobacter</taxon>
    </lineage>
</organism>
<dbReference type="InterPro" id="IPR007159">
    <property type="entry name" value="SpoVT-AbrB_dom"/>
</dbReference>
<feature type="domain" description="SpoVT-AbrB" evidence="8">
    <location>
        <begin position="81"/>
        <end position="125"/>
    </location>
</feature>
<dbReference type="GO" id="GO:0000976">
    <property type="term" value="F:transcription cis-regulatory region binding"/>
    <property type="evidence" value="ECO:0007669"/>
    <property type="project" value="TreeGrafter"/>
</dbReference>
<dbReference type="GO" id="GO:0005737">
    <property type="term" value="C:cytoplasm"/>
    <property type="evidence" value="ECO:0007669"/>
    <property type="project" value="UniProtKB-UniRule"/>
</dbReference>
<dbReference type="PANTHER" id="PTHR34701">
    <property type="entry name" value="TRANSCRIPTIONAL REGULATOR MRAZ"/>
    <property type="match status" value="1"/>
</dbReference>
<dbReference type="Gene3D" id="3.40.1550.20">
    <property type="entry name" value="Transcriptional regulator MraZ domain"/>
    <property type="match status" value="1"/>
</dbReference>
<dbReference type="Proteomes" id="UP000255423">
    <property type="component" value="Unassembled WGS sequence"/>
</dbReference>
<keyword evidence="6 7" id="KW-0804">Transcription</keyword>
<dbReference type="PROSITE" id="PS51740">
    <property type="entry name" value="SPOVT_ABRB"/>
    <property type="match status" value="2"/>
</dbReference>
<keyword evidence="3" id="KW-0677">Repeat</keyword>
<dbReference type="HAMAP" id="MF_01008">
    <property type="entry name" value="MraZ"/>
    <property type="match status" value="1"/>
</dbReference>
<proteinExistence type="inferred from homology"/>
<dbReference type="InterPro" id="IPR038619">
    <property type="entry name" value="MraZ_sf"/>
</dbReference>
<dbReference type="EMBL" id="UHJL01000001">
    <property type="protein sequence ID" value="SUQ20000.1"/>
    <property type="molecule type" value="Genomic_DNA"/>
</dbReference>
<dbReference type="AlphaFoldDB" id="A0A380RWS2"/>
<evidence type="ECO:0000256" key="6">
    <source>
        <dbReference type="ARBA" id="ARBA00023163"/>
    </source>
</evidence>
<evidence type="ECO:0000259" key="8">
    <source>
        <dbReference type="PROSITE" id="PS51740"/>
    </source>
</evidence>
<comment type="subunit">
    <text evidence="7">Forms oligomers.</text>
</comment>
<evidence type="ECO:0000313" key="10">
    <source>
        <dbReference type="Proteomes" id="UP000255423"/>
    </source>
</evidence>
<evidence type="ECO:0000256" key="4">
    <source>
        <dbReference type="ARBA" id="ARBA00023015"/>
    </source>
</evidence>
<dbReference type="InterPro" id="IPR035642">
    <property type="entry name" value="MraZ_N"/>
</dbReference>
<reference evidence="9 10" key="1">
    <citation type="submission" date="2017-08" db="EMBL/GenBank/DDBJ databases">
        <authorList>
            <person name="de Groot N.N."/>
        </authorList>
    </citation>
    <scope>NUCLEOTIDE SEQUENCE [LARGE SCALE GENOMIC DNA]</scope>
    <source>
        <strain evidence="9 10">HM2</strain>
    </source>
</reference>
<sequence length="157" mass="17835">MNFTSFIGQAQTAIDGKGRTSFPREFRRQLSASEGNEFVVTRGPDRTLRLFVLPEFEKFMADLDSRSDRRQADLVRRGLCPTVVEMDGQNRILLPKILLEYAGLKDEVLYVQASGKTLELWNPERYNEKYGLQTNEAIDAFDAAFYGEGLTEGDNGR</sequence>
<feature type="domain" description="SpoVT-AbrB" evidence="8">
    <location>
        <begin position="9"/>
        <end position="55"/>
    </location>
</feature>
<keyword evidence="2 7" id="KW-0963">Cytoplasm</keyword>
<accession>A0A380RWS2</accession>
<dbReference type="CDD" id="cd16320">
    <property type="entry name" value="MraZ_N"/>
    <property type="match status" value="1"/>
</dbReference>
<evidence type="ECO:0000256" key="2">
    <source>
        <dbReference type="ARBA" id="ARBA00022490"/>
    </source>
</evidence>
<name>A0A380RWS2_FIBSU</name>
<dbReference type="GO" id="GO:0003700">
    <property type="term" value="F:DNA-binding transcription factor activity"/>
    <property type="evidence" value="ECO:0007669"/>
    <property type="project" value="UniProtKB-UniRule"/>
</dbReference>
<dbReference type="InterPro" id="IPR003444">
    <property type="entry name" value="MraZ"/>
</dbReference>
<evidence type="ECO:0000313" key="9">
    <source>
        <dbReference type="EMBL" id="SUQ20000.1"/>
    </source>
</evidence>
<evidence type="ECO:0000256" key="5">
    <source>
        <dbReference type="ARBA" id="ARBA00023125"/>
    </source>
</evidence>
<dbReference type="GO" id="GO:2000143">
    <property type="term" value="P:negative regulation of DNA-templated transcription initiation"/>
    <property type="evidence" value="ECO:0007669"/>
    <property type="project" value="TreeGrafter"/>
</dbReference>
<comment type="subcellular location">
    <subcellularLocation>
        <location evidence="7">Cytoplasm</location>
        <location evidence="7">Nucleoid</location>
    </subcellularLocation>
</comment>
<protein>
    <recommendedName>
        <fullName evidence="1 7">Transcriptional regulator MraZ</fullName>
    </recommendedName>
</protein>
<dbReference type="InterPro" id="IPR035644">
    <property type="entry name" value="MraZ_C"/>
</dbReference>
<keyword evidence="4 7" id="KW-0805">Transcription regulation</keyword>
<comment type="similarity">
    <text evidence="7">Belongs to the MraZ family.</text>
</comment>
<dbReference type="PANTHER" id="PTHR34701:SF1">
    <property type="entry name" value="TRANSCRIPTIONAL REGULATOR MRAZ"/>
    <property type="match status" value="1"/>
</dbReference>
<evidence type="ECO:0000256" key="1">
    <source>
        <dbReference type="ARBA" id="ARBA00013860"/>
    </source>
</evidence>
<dbReference type="RefSeq" id="WP_088629876.1">
    <property type="nucleotide sequence ID" value="NZ_UHJL01000001.1"/>
</dbReference>
<dbReference type="GO" id="GO:0009295">
    <property type="term" value="C:nucleoid"/>
    <property type="evidence" value="ECO:0007669"/>
    <property type="project" value="UniProtKB-SubCell"/>
</dbReference>
<dbReference type="Pfam" id="PF02381">
    <property type="entry name" value="MraZ"/>
    <property type="match status" value="2"/>
</dbReference>
<dbReference type="InterPro" id="IPR020603">
    <property type="entry name" value="MraZ_dom"/>
</dbReference>
<keyword evidence="5 7" id="KW-0238">DNA-binding</keyword>
<evidence type="ECO:0000256" key="7">
    <source>
        <dbReference type="HAMAP-Rule" id="MF_01008"/>
    </source>
</evidence>
<gene>
    <name evidence="7" type="primary">mraZ</name>
    <name evidence="9" type="ORF">SAMN05661053_1249</name>
</gene>
<dbReference type="SUPFAM" id="SSF89447">
    <property type="entry name" value="AbrB/MazE/MraZ-like"/>
    <property type="match status" value="1"/>
</dbReference>